<dbReference type="Proteomes" id="UP000238413">
    <property type="component" value="Chromosome"/>
</dbReference>
<evidence type="ECO:0000313" key="2">
    <source>
        <dbReference type="Proteomes" id="UP000238413"/>
    </source>
</evidence>
<proteinExistence type="predicted"/>
<name>A0ABN5ICG7_9ACTN</name>
<protein>
    <recommendedName>
        <fullName evidence="3">DUF559 domain-containing protein</fullName>
    </recommendedName>
</protein>
<gene>
    <name evidence="1" type="ORF">C4B68_39810</name>
</gene>
<accession>A0ABN5ICG7</accession>
<organism evidence="1 2">
    <name type="scientific">Streptomyces dengpaensis</name>
    <dbReference type="NCBI Taxonomy" id="2049881"/>
    <lineage>
        <taxon>Bacteria</taxon>
        <taxon>Bacillati</taxon>
        <taxon>Actinomycetota</taxon>
        <taxon>Actinomycetes</taxon>
        <taxon>Kitasatosporales</taxon>
        <taxon>Streptomycetaceae</taxon>
        <taxon>Streptomyces</taxon>
    </lineage>
</organism>
<sequence length="371" mass="40572">MAEMTAGMHKIWPHVLQAVKNRRRFTWILLEQNTDVLFYDGTTLTLSATSQGVCDNIVASGSSAVLDEALAEVLSTRPAVELVVEGQTPFALPRSTPQSPATEVRVSVAVTTPETSGEATEPPTPALHLVLAQTAFLMHEQGNNQAAALLADVEDVELVPGNRFGDWQDAVLIVPPYLVPRFTEEVTAAIQPVFEHVAGRHSLEIGAVTAAPALPDIGDDWRQILQERLAKGAASNQASRTRARGVVPGLSREGFVFDSREEVLVYEALKRVQASLPEESTISVFPLPLGRVGVGNAWTPDFLVTVAGRVGIIEVDGPHHHRRFGADATRDRHWRNSGIVHIERILVEETSADTDLDALVRQFLTRLREYR</sequence>
<keyword evidence="2" id="KW-1185">Reference proteome</keyword>
<evidence type="ECO:0008006" key="3">
    <source>
        <dbReference type="Google" id="ProtNLM"/>
    </source>
</evidence>
<reference evidence="1 2" key="1">
    <citation type="submission" date="2018-02" db="EMBL/GenBank/DDBJ databases">
        <title>Complete genome sequence of Streptomyces dengpaensis, the producer of angucyclines.</title>
        <authorList>
            <person name="Yumei L."/>
        </authorList>
    </citation>
    <scope>NUCLEOTIDE SEQUENCE [LARGE SCALE GENOMIC DNA]</scope>
    <source>
        <strain evidence="1 2">XZHG99</strain>
    </source>
</reference>
<dbReference type="EMBL" id="CP026652">
    <property type="protein sequence ID" value="AVH60867.1"/>
    <property type="molecule type" value="Genomic_DNA"/>
</dbReference>
<dbReference type="RefSeq" id="WP_099506703.1">
    <property type="nucleotide sequence ID" value="NZ_CP026652.1"/>
</dbReference>
<evidence type="ECO:0000313" key="1">
    <source>
        <dbReference type="EMBL" id="AVH60867.1"/>
    </source>
</evidence>